<evidence type="ECO:0000313" key="5">
    <source>
        <dbReference type="EMBL" id="QQK77089.1"/>
    </source>
</evidence>
<name>A0A7T7CCN1_9BACI</name>
<gene>
    <name evidence="5" type="ORF">HUG15_16905</name>
</gene>
<dbReference type="Pfam" id="PF08360">
    <property type="entry name" value="TetR_C_5"/>
    <property type="match status" value="1"/>
</dbReference>
<organism evidence="5 6">
    <name type="scientific">Salicibibacter cibarius</name>
    <dbReference type="NCBI Taxonomy" id="2743000"/>
    <lineage>
        <taxon>Bacteria</taxon>
        <taxon>Bacillati</taxon>
        <taxon>Bacillota</taxon>
        <taxon>Bacilli</taxon>
        <taxon>Bacillales</taxon>
        <taxon>Bacillaceae</taxon>
        <taxon>Salicibibacter</taxon>
    </lineage>
</organism>
<dbReference type="SUPFAM" id="SSF46689">
    <property type="entry name" value="Homeodomain-like"/>
    <property type="match status" value="1"/>
</dbReference>
<dbReference type="Pfam" id="PF00440">
    <property type="entry name" value="TetR_N"/>
    <property type="match status" value="1"/>
</dbReference>
<dbReference type="GO" id="GO:0045892">
    <property type="term" value="P:negative regulation of DNA-templated transcription"/>
    <property type="evidence" value="ECO:0007669"/>
    <property type="project" value="InterPro"/>
</dbReference>
<dbReference type="SUPFAM" id="SSF48498">
    <property type="entry name" value="Tetracyclin repressor-like, C-terminal domain"/>
    <property type="match status" value="1"/>
</dbReference>
<dbReference type="GO" id="GO:0003700">
    <property type="term" value="F:DNA-binding transcription factor activity"/>
    <property type="evidence" value="ECO:0007669"/>
    <property type="project" value="InterPro"/>
</dbReference>
<evidence type="ECO:0000313" key="6">
    <source>
        <dbReference type="Proteomes" id="UP000595823"/>
    </source>
</evidence>
<dbReference type="PANTHER" id="PTHR43479:SF11">
    <property type="entry name" value="ACREF_ENVCD OPERON REPRESSOR-RELATED"/>
    <property type="match status" value="1"/>
</dbReference>
<dbReference type="InterPro" id="IPR036271">
    <property type="entry name" value="Tet_transcr_reg_TetR-rel_C_sf"/>
</dbReference>
<evidence type="ECO:0000259" key="4">
    <source>
        <dbReference type="PROSITE" id="PS50977"/>
    </source>
</evidence>
<keyword evidence="6" id="KW-1185">Reference proteome</keyword>
<dbReference type="Proteomes" id="UP000595823">
    <property type="component" value="Chromosome"/>
</dbReference>
<dbReference type="InterPro" id="IPR050624">
    <property type="entry name" value="HTH-type_Tx_Regulator"/>
</dbReference>
<feature type="DNA-binding region" description="H-T-H motif" evidence="3">
    <location>
        <begin position="24"/>
        <end position="43"/>
    </location>
</feature>
<dbReference type="AlphaFoldDB" id="A0A7T7CCN1"/>
<evidence type="ECO:0000256" key="1">
    <source>
        <dbReference type="ARBA" id="ARBA00022491"/>
    </source>
</evidence>
<feature type="domain" description="HTH tetR-type" evidence="4">
    <location>
        <begin position="1"/>
        <end position="61"/>
    </location>
</feature>
<dbReference type="Gene3D" id="1.10.357.10">
    <property type="entry name" value="Tetracycline Repressor, domain 2"/>
    <property type="match status" value="1"/>
</dbReference>
<dbReference type="PROSITE" id="PS50977">
    <property type="entry name" value="HTH_TETR_2"/>
    <property type="match status" value="1"/>
</dbReference>
<dbReference type="PANTHER" id="PTHR43479">
    <property type="entry name" value="ACREF/ENVCD OPERON REPRESSOR-RELATED"/>
    <property type="match status" value="1"/>
</dbReference>
<accession>A0A7T7CCN1</accession>
<sequence length="186" mass="21948">MMKESSIIQAAHQLFIEKGYRDTSITDIVKASGSSKGNLYYHFENKEDLFLSLIKEEEKKWDNEWKTKQRQFNTAREKMLGIANFSADMDANFPLRRAIAEFYAKNHHSKDIENHIKELNYRYLLYYEDILNDGNLNDEWNVSDVKMTSFIAGALFSGLEMYTYDVTIERRKELYRHSAEIFLDGL</sequence>
<proteinExistence type="predicted"/>
<dbReference type="PRINTS" id="PR00455">
    <property type="entry name" value="HTHTETR"/>
</dbReference>
<keyword evidence="2 3" id="KW-0238">DNA-binding</keyword>
<evidence type="ECO:0000256" key="2">
    <source>
        <dbReference type="ARBA" id="ARBA00023125"/>
    </source>
</evidence>
<dbReference type="GO" id="GO:0003677">
    <property type="term" value="F:DNA binding"/>
    <property type="evidence" value="ECO:0007669"/>
    <property type="project" value="UniProtKB-UniRule"/>
</dbReference>
<reference evidence="5 6" key="1">
    <citation type="submission" date="2020-06" db="EMBL/GenBank/DDBJ databases">
        <title>Genomic analysis of Salicibibacter sp. NKC5-3.</title>
        <authorList>
            <person name="Oh Y.J."/>
        </authorList>
    </citation>
    <scope>NUCLEOTIDE SEQUENCE [LARGE SCALE GENOMIC DNA]</scope>
    <source>
        <strain evidence="5 6">NKC5-3</strain>
    </source>
</reference>
<dbReference type="KEGG" id="scia:HUG15_16905"/>
<protein>
    <submittedName>
        <fullName evidence="5">TetR family transcriptional regulator</fullName>
    </submittedName>
</protein>
<evidence type="ECO:0000256" key="3">
    <source>
        <dbReference type="PROSITE-ProRule" id="PRU00335"/>
    </source>
</evidence>
<keyword evidence="1" id="KW-0678">Repressor</keyword>
<dbReference type="InterPro" id="IPR009057">
    <property type="entry name" value="Homeodomain-like_sf"/>
</dbReference>
<dbReference type="Gene3D" id="1.10.10.60">
    <property type="entry name" value="Homeodomain-like"/>
    <property type="match status" value="1"/>
</dbReference>
<dbReference type="PROSITE" id="PS01081">
    <property type="entry name" value="HTH_TETR_1"/>
    <property type="match status" value="1"/>
</dbReference>
<dbReference type="InterPro" id="IPR013571">
    <property type="entry name" value="Tscrpt_reg_QacR_C"/>
</dbReference>
<dbReference type="InterPro" id="IPR023772">
    <property type="entry name" value="DNA-bd_HTH_TetR-type_CS"/>
</dbReference>
<dbReference type="EMBL" id="CP054705">
    <property type="protein sequence ID" value="QQK77089.1"/>
    <property type="molecule type" value="Genomic_DNA"/>
</dbReference>
<dbReference type="InterPro" id="IPR001647">
    <property type="entry name" value="HTH_TetR"/>
</dbReference>